<evidence type="ECO:0000313" key="3">
    <source>
        <dbReference type="Proteomes" id="UP001519460"/>
    </source>
</evidence>
<comment type="caution">
    <text evidence="2">The sequence shown here is derived from an EMBL/GenBank/DDBJ whole genome shotgun (WGS) entry which is preliminary data.</text>
</comment>
<dbReference type="EMBL" id="JACVVK020000162">
    <property type="protein sequence ID" value="KAK7487584.1"/>
    <property type="molecule type" value="Genomic_DNA"/>
</dbReference>
<keyword evidence="3" id="KW-1185">Reference proteome</keyword>
<sequence length="173" mass="18270">MLCQVSYAGDKSIFARQESLSEKFVKVCSDPHPQSWSTSTSSQAKEAACVCSRLCALCVSCAHPPFHARAEQAQASIASLADSRRRRLNPVIPQSTSQINITSQNCPFSCIGVFTVHSVLRTPHVYKCGVKSSTFLATSGSVRGGIYRQKAKGEGSSGADGGKVEQLGLGGSG</sequence>
<evidence type="ECO:0000256" key="1">
    <source>
        <dbReference type="SAM" id="MobiDB-lite"/>
    </source>
</evidence>
<dbReference type="AlphaFoldDB" id="A0ABD0KKF7"/>
<evidence type="ECO:0000313" key="2">
    <source>
        <dbReference type="EMBL" id="KAK7487584.1"/>
    </source>
</evidence>
<dbReference type="Proteomes" id="UP001519460">
    <property type="component" value="Unassembled WGS sequence"/>
</dbReference>
<organism evidence="2 3">
    <name type="scientific">Batillaria attramentaria</name>
    <dbReference type="NCBI Taxonomy" id="370345"/>
    <lineage>
        <taxon>Eukaryota</taxon>
        <taxon>Metazoa</taxon>
        <taxon>Spiralia</taxon>
        <taxon>Lophotrochozoa</taxon>
        <taxon>Mollusca</taxon>
        <taxon>Gastropoda</taxon>
        <taxon>Caenogastropoda</taxon>
        <taxon>Sorbeoconcha</taxon>
        <taxon>Cerithioidea</taxon>
        <taxon>Batillariidae</taxon>
        <taxon>Batillaria</taxon>
    </lineage>
</organism>
<accession>A0ABD0KKF7</accession>
<protein>
    <submittedName>
        <fullName evidence="2">Uncharacterized protein</fullName>
    </submittedName>
</protein>
<gene>
    <name evidence="2" type="ORF">BaRGS_00021134</name>
</gene>
<reference evidence="2 3" key="1">
    <citation type="journal article" date="2023" name="Sci. Data">
        <title>Genome assembly of the Korean intertidal mud-creeper Batillaria attramentaria.</title>
        <authorList>
            <person name="Patra A.K."/>
            <person name="Ho P.T."/>
            <person name="Jun S."/>
            <person name="Lee S.J."/>
            <person name="Kim Y."/>
            <person name="Won Y.J."/>
        </authorList>
    </citation>
    <scope>NUCLEOTIDE SEQUENCE [LARGE SCALE GENOMIC DNA]</scope>
    <source>
        <strain evidence="2">Wonlab-2016</strain>
    </source>
</reference>
<feature type="region of interest" description="Disordered" evidence="1">
    <location>
        <begin position="151"/>
        <end position="173"/>
    </location>
</feature>
<proteinExistence type="predicted"/>
<name>A0ABD0KKF7_9CAEN</name>